<accession>A0ABU7FRI0</accession>
<feature type="domain" description="Lipid/polyisoprenoid-binding YceI-like" evidence="2">
    <location>
        <begin position="21"/>
        <end position="190"/>
    </location>
</feature>
<evidence type="ECO:0000256" key="1">
    <source>
        <dbReference type="ARBA" id="ARBA00008812"/>
    </source>
</evidence>
<dbReference type="SMART" id="SM00867">
    <property type="entry name" value="YceI"/>
    <property type="match status" value="1"/>
</dbReference>
<name>A0ABU7FRI0_9ACTN</name>
<dbReference type="PANTHER" id="PTHR34406">
    <property type="entry name" value="PROTEIN YCEI"/>
    <property type="match status" value="1"/>
</dbReference>
<dbReference type="Pfam" id="PF04264">
    <property type="entry name" value="YceI"/>
    <property type="match status" value="1"/>
</dbReference>
<comment type="caution">
    <text evidence="3">The sequence shown here is derived from an EMBL/GenBank/DDBJ whole genome shotgun (WGS) entry which is preliminary data.</text>
</comment>
<dbReference type="Proteomes" id="UP001333996">
    <property type="component" value="Unassembled WGS sequence"/>
</dbReference>
<proteinExistence type="inferred from homology"/>
<gene>
    <name evidence="3" type="ORF">VXC91_29975</name>
</gene>
<dbReference type="InterPro" id="IPR036761">
    <property type="entry name" value="TTHA0802/YceI-like_sf"/>
</dbReference>
<evidence type="ECO:0000313" key="4">
    <source>
        <dbReference type="Proteomes" id="UP001333996"/>
    </source>
</evidence>
<evidence type="ECO:0000259" key="2">
    <source>
        <dbReference type="SMART" id="SM00867"/>
    </source>
</evidence>
<evidence type="ECO:0000313" key="3">
    <source>
        <dbReference type="EMBL" id="MED7826083.1"/>
    </source>
</evidence>
<dbReference type="PANTHER" id="PTHR34406:SF1">
    <property type="entry name" value="PROTEIN YCEI"/>
    <property type="match status" value="1"/>
</dbReference>
<dbReference type="SUPFAM" id="SSF101874">
    <property type="entry name" value="YceI-like"/>
    <property type="match status" value="1"/>
</dbReference>
<sequence length="198" mass="21408">MFHHRDSAVFRTGPSDDLTGIYIVDPVRSTVGVSVRHAVITDLRGKFTAFEGLLRLDGSRRTRSEVHLSVQTGSFDAGTPERDAQVTGPDFLDSATFPVMTFRSVGLLDAGDDRIRAPGHLRIKILELPVHIDLEFGGTSRDAYGRDRVGFKGSTTLQRSDWGLDGNPSLAEGGSLIGDKVTLTLDISAVQVQQADTA</sequence>
<dbReference type="InterPro" id="IPR007372">
    <property type="entry name" value="Lipid/polyisoprenoid-bd_YceI"/>
</dbReference>
<reference evidence="3" key="1">
    <citation type="submission" date="2024-01" db="EMBL/GenBank/DDBJ databases">
        <title>First draft genome sequence data of TA4-1, the type strain of Gram-positive actinobacterium Streptomyces chiangmaiensis.</title>
        <authorList>
            <person name="Yasawong M."/>
            <person name="Nantapong N."/>
        </authorList>
    </citation>
    <scope>NUCLEOTIDE SEQUENCE</scope>
    <source>
        <strain evidence="3">TA4-1</strain>
    </source>
</reference>
<dbReference type="RefSeq" id="WP_329510485.1">
    <property type="nucleotide sequence ID" value="NZ_BAAAYZ010000236.1"/>
</dbReference>
<keyword evidence="4" id="KW-1185">Reference proteome</keyword>
<protein>
    <submittedName>
        <fullName evidence="3">YceI family protein</fullName>
    </submittedName>
</protein>
<dbReference type="Gene3D" id="2.40.128.110">
    <property type="entry name" value="Lipid/polyisoprenoid-binding, YceI-like"/>
    <property type="match status" value="1"/>
</dbReference>
<comment type="similarity">
    <text evidence="1">Belongs to the UPF0312 family.</text>
</comment>
<dbReference type="EMBL" id="JAYWVC010000137">
    <property type="protein sequence ID" value="MED7826083.1"/>
    <property type="molecule type" value="Genomic_DNA"/>
</dbReference>
<organism evidence="3 4">
    <name type="scientific">Streptomyces chiangmaiensis</name>
    <dbReference type="NCBI Taxonomy" id="766497"/>
    <lineage>
        <taxon>Bacteria</taxon>
        <taxon>Bacillati</taxon>
        <taxon>Actinomycetota</taxon>
        <taxon>Actinomycetes</taxon>
        <taxon>Kitasatosporales</taxon>
        <taxon>Streptomycetaceae</taxon>
        <taxon>Streptomyces</taxon>
    </lineage>
</organism>